<dbReference type="InParanoid" id="E3K4F6"/>
<organism evidence="2 3">
    <name type="scientific">Puccinia graminis f. sp. tritici (strain CRL 75-36-700-3 / race SCCL)</name>
    <name type="common">Black stem rust fungus</name>
    <dbReference type="NCBI Taxonomy" id="418459"/>
    <lineage>
        <taxon>Eukaryota</taxon>
        <taxon>Fungi</taxon>
        <taxon>Dikarya</taxon>
        <taxon>Basidiomycota</taxon>
        <taxon>Pucciniomycotina</taxon>
        <taxon>Pucciniomycetes</taxon>
        <taxon>Pucciniales</taxon>
        <taxon>Pucciniaceae</taxon>
        <taxon>Puccinia</taxon>
    </lineage>
</organism>
<dbReference type="VEuPathDB" id="FungiDB:PGTG_05463"/>
<keyword evidence="1" id="KW-0732">Signal</keyword>
<name>E3K4F6_PUCGT</name>
<protein>
    <recommendedName>
        <fullName evidence="4">Hydrophobin</fullName>
    </recommendedName>
</protein>
<dbReference type="EMBL" id="DS178272">
    <property type="protein sequence ID" value="EFP79142.1"/>
    <property type="molecule type" value="Genomic_DNA"/>
</dbReference>
<evidence type="ECO:0008006" key="4">
    <source>
        <dbReference type="Google" id="ProtNLM"/>
    </source>
</evidence>
<evidence type="ECO:0000313" key="2">
    <source>
        <dbReference type="EMBL" id="EFP79142.1"/>
    </source>
</evidence>
<dbReference type="OrthoDB" id="10323898at2759"/>
<dbReference type="Proteomes" id="UP000008783">
    <property type="component" value="Unassembled WGS sequence"/>
</dbReference>
<dbReference type="HOGENOM" id="CLU_2198208_0_0_1"/>
<evidence type="ECO:0000313" key="3">
    <source>
        <dbReference type="Proteomes" id="UP000008783"/>
    </source>
</evidence>
<sequence length="111" mass="11947">MNLSNFFNSLLVVLLIQGEALHVQSFDCKKEINFSGFDQAYCATSAKGKPPKGHPHDPPFGADGYNIAKPIVGNDGDNRCPSGHPTCCSSDIQANTFVPLATYANNCNPQF</sequence>
<reference evidence="3" key="2">
    <citation type="journal article" date="2011" name="Proc. Natl. Acad. Sci. U.S.A.">
        <title>Obligate biotrophy features unraveled by the genomic analysis of rust fungi.</title>
        <authorList>
            <person name="Duplessis S."/>
            <person name="Cuomo C.A."/>
            <person name="Lin Y.-C."/>
            <person name="Aerts A."/>
            <person name="Tisserant E."/>
            <person name="Veneault-Fourrey C."/>
            <person name="Joly D.L."/>
            <person name="Hacquard S."/>
            <person name="Amselem J."/>
            <person name="Cantarel B.L."/>
            <person name="Chiu R."/>
            <person name="Coutinho P.M."/>
            <person name="Feau N."/>
            <person name="Field M."/>
            <person name="Frey P."/>
            <person name="Gelhaye E."/>
            <person name="Goldberg J."/>
            <person name="Grabherr M.G."/>
            <person name="Kodira C.D."/>
            <person name="Kohler A."/>
            <person name="Kuees U."/>
            <person name="Lindquist E.A."/>
            <person name="Lucas S.M."/>
            <person name="Mago R."/>
            <person name="Mauceli E."/>
            <person name="Morin E."/>
            <person name="Murat C."/>
            <person name="Pangilinan J.L."/>
            <person name="Park R."/>
            <person name="Pearson M."/>
            <person name="Quesneville H."/>
            <person name="Rouhier N."/>
            <person name="Sakthikumar S."/>
            <person name="Salamov A.A."/>
            <person name="Schmutz J."/>
            <person name="Selles B."/>
            <person name="Shapiro H."/>
            <person name="Tanguay P."/>
            <person name="Tuskan G.A."/>
            <person name="Henrissat B."/>
            <person name="Van de Peer Y."/>
            <person name="Rouze P."/>
            <person name="Ellis J.G."/>
            <person name="Dodds P.N."/>
            <person name="Schein J.E."/>
            <person name="Zhong S."/>
            <person name="Hamelin R.C."/>
            <person name="Grigoriev I.V."/>
            <person name="Szabo L.J."/>
            <person name="Martin F."/>
        </authorList>
    </citation>
    <scope>NUCLEOTIDE SEQUENCE [LARGE SCALE GENOMIC DNA]</scope>
    <source>
        <strain evidence="3">CRL 75-36-700-3 / race SCCL</strain>
    </source>
</reference>
<dbReference type="AlphaFoldDB" id="E3K4F6"/>
<proteinExistence type="predicted"/>
<accession>E3K4F6</accession>
<feature type="signal peptide" evidence="1">
    <location>
        <begin position="1"/>
        <end position="20"/>
    </location>
</feature>
<evidence type="ECO:0000256" key="1">
    <source>
        <dbReference type="SAM" id="SignalP"/>
    </source>
</evidence>
<dbReference type="RefSeq" id="XP_003323561.1">
    <property type="nucleotide sequence ID" value="XM_003323513.2"/>
</dbReference>
<dbReference type="GeneID" id="10530965"/>
<keyword evidence="3" id="KW-1185">Reference proteome</keyword>
<reference key="1">
    <citation type="submission" date="2007-01" db="EMBL/GenBank/DDBJ databases">
        <title>The Genome Sequence of Puccinia graminis f. sp. tritici Strain CRL 75-36-700-3.</title>
        <authorList>
            <consortium name="The Broad Institute Genome Sequencing Platform"/>
            <person name="Birren B."/>
            <person name="Lander E."/>
            <person name="Galagan J."/>
            <person name="Nusbaum C."/>
            <person name="Devon K."/>
            <person name="Cuomo C."/>
            <person name="Jaffe D."/>
            <person name="Butler J."/>
            <person name="Alvarez P."/>
            <person name="Gnerre S."/>
            <person name="Grabherr M."/>
            <person name="Mauceli E."/>
            <person name="Brockman W."/>
            <person name="Young S."/>
            <person name="LaButti K."/>
            <person name="Sykes S."/>
            <person name="DeCaprio D."/>
            <person name="Crawford M."/>
            <person name="Koehrsen M."/>
            <person name="Engels R."/>
            <person name="Montgomery P."/>
            <person name="Pearson M."/>
            <person name="Howarth C."/>
            <person name="Larson L."/>
            <person name="White J."/>
            <person name="Zeng Q."/>
            <person name="Kodira C."/>
            <person name="Yandava C."/>
            <person name="Alvarado L."/>
            <person name="O'Leary S."/>
            <person name="Szabo L."/>
            <person name="Dean R."/>
            <person name="Schein J."/>
        </authorList>
    </citation>
    <scope>NUCLEOTIDE SEQUENCE</scope>
    <source>
        <strain>CRL 75-36-700-3</strain>
    </source>
</reference>
<gene>
    <name evidence="2" type="ORF">PGTG_05463</name>
</gene>
<dbReference type="KEGG" id="pgr:PGTG_05463"/>
<feature type="chain" id="PRO_5003172995" description="Hydrophobin" evidence="1">
    <location>
        <begin position="21"/>
        <end position="111"/>
    </location>
</feature>